<keyword evidence="1" id="KW-0472">Membrane</keyword>
<comment type="caution">
    <text evidence="2">The sequence shown here is derived from an EMBL/GenBank/DDBJ whole genome shotgun (WGS) entry which is preliminary data.</text>
</comment>
<feature type="transmembrane region" description="Helical" evidence="1">
    <location>
        <begin position="87"/>
        <end position="105"/>
    </location>
</feature>
<protein>
    <submittedName>
        <fullName evidence="2">Uncharacterized protein</fullName>
    </submittedName>
</protein>
<organism evidence="2 3">
    <name type="scientific">Cuscuta australis</name>
    <dbReference type="NCBI Taxonomy" id="267555"/>
    <lineage>
        <taxon>Eukaryota</taxon>
        <taxon>Viridiplantae</taxon>
        <taxon>Streptophyta</taxon>
        <taxon>Embryophyta</taxon>
        <taxon>Tracheophyta</taxon>
        <taxon>Spermatophyta</taxon>
        <taxon>Magnoliopsida</taxon>
        <taxon>eudicotyledons</taxon>
        <taxon>Gunneridae</taxon>
        <taxon>Pentapetalae</taxon>
        <taxon>asterids</taxon>
        <taxon>lamiids</taxon>
        <taxon>Solanales</taxon>
        <taxon>Convolvulaceae</taxon>
        <taxon>Cuscuteae</taxon>
        <taxon>Cuscuta</taxon>
        <taxon>Cuscuta subgen. Grammica</taxon>
        <taxon>Cuscuta sect. Cleistogrammica</taxon>
    </lineage>
</organism>
<proteinExistence type="predicted"/>
<gene>
    <name evidence="2" type="ORF">DM860_014415</name>
</gene>
<evidence type="ECO:0000313" key="2">
    <source>
        <dbReference type="EMBL" id="RAL49197.1"/>
    </source>
</evidence>
<evidence type="ECO:0000256" key="1">
    <source>
        <dbReference type="SAM" id="Phobius"/>
    </source>
</evidence>
<feature type="transmembrane region" description="Helical" evidence="1">
    <location>
        <begin position="48"/>
        <end position="75"/>
    </location>
</feature>
<sequence>MVCVEGSSGLLEWLSFALWSRTAPFVMLYYLWQWLLSMVGQYLLQIGFAFWLTFCGIGHAVSSLFCFSTLLLYWSCPTLVALVARTLLWPWSSLVLGSFLSLIVFPRRFVFHMRSWR</sequence>
<keyword evidence="3" id="KW-1185">Reference proteome</keyword>
<feature type="transmembrane region" description="Helical" evidence="1">
    <location>
        <begin position="16"/>
        <end position="36"/>
    </location>
</feature>
<dbReference type="AlphaFoldDB" id="A0A328DTV3"/>
<dbReference type="Proteomes" id="UP000249390">
    <property type="component" value="Unassembled WGS sequence"/>
</dbReference>
<evidence type="ECO:0000313" key="3">
    <source>
        <dbReference type="Proteomes" id="UP000249390"/>
    </source>
</evidence>
<reference evidence="2 3" key="1">
    <citation type="submission" date="2018-06" db="EMBL/GenBank/DDBJ databases">
        <title>The Genome of Cuscuta australis (Dodder) Provides Insight into the Evolution of Plant Parasitism.</title>
        <authorList>
            <person name="Liu H."/>
        </authorList>
    </citation>
    <scope>NUCLEOTIDE SEQUENCE [LARGE SCALE GENOMIC DNA]</scope>
    <source>
        <strain evidence="3">cv. Yunnan</strain>
        <tissue evidence="2">Vines</tissue>
    </source>
</reference>
<name>A0A328DTV3_9ASTE</name>
<accession>A0A328DTV3</accession>
<dbReference type="EMBL" id="NQVE01000088">
    <property type="protein sequence ID" value="RAL49197.1"/>
    <property type="molecule type" value="Genomic_DNA"/>
</dbReference>
<keyword evidence="1" id="KW-0812">Transmembrane</keyword>
<keyword evidence="1" id="KW-1133">Transmembrane helix</keyword>